<dbReference type="Gene3D" id="2.60.40.1910">
    <property type="match status" value="1"/>
</dbReference>
<dbReference type="STRING" id="1257118.L8GT26"/>
<evidence type="ECO:0000259" key="12">
    <source>
        <dbReference type="Pfam" id="PF01433"/>
    </source>
</evidence>
<evidence type="ECO:0000256" key="10">
    <source>
        <dbReference type="PIRSR" id="PIRSR634016-4"/>
    </source>
</evidence>
<keyword evidence="2 11" id="KW-0031">Aminopeptidase</keyword>
<dbReference type="GO" id="GO:0005615">
    <property type="term" value="C:extracellular space"/>
    <property type="evidence" value="ECO:0007669"/>
    <property type="project" value="TreeGrafter"/>
</dbReference>
<keyword evidence="3 11" id="KW-0645">Protease</keyword>
<dbReference type="InterPro" id="IPR024571">
    <property type="entry name" value="ERAP1-like_C_dom"/>
</dbReference>
<dbReference type="Pfam" id="PF11838">
    <property type="entry name" value="ERAP1_C"/>
    <property type="match status" value="2"/>
</dbReference>
<evidence type="ECO:0000256" key="7">
    <source>
        <dbReference type="ARBA" id="ARBA00023049"/>
    </source>
</evidence>
<dbReference type="GeneID" id="14915929"/>
<dbReference type="GO" id="GO:0005737">
    <property type="term" value="C:cytoplasm"/>
    <property type="evidence" value="ECO:0007669"/>
    <property type="project" value="TreeGrafter"/>
</dbReference>
<feature type="site" description="Transition state stabilizer" evidence="10">
    <location>
        <position position="393"/>
    </location>
</feature>
<dbReference type="InterPro" id="IPR045357">
    <property type="entry name" value="Aminopeptidase_N-like_N"/>
</dbReference>
<evidence type="ECO:0000256" key="6">
    <source>
        <dbReference type="ARBA" id="ARBA00022833"/>
    </source>
</evidence>
<evidence type="ECO:0000259" key="13">
    <source>
        <dbReference type="Pfam" id="PF11838"/>
    </source>
</evidence>
<feature type="binding site" evidence="9">
    <location>
        <position position="311"/>
    </location>
    <ligand>
        <name>Zn(2+)</name>
        <dbReference type="ChEBI" id="CHEBI:29105"/>
        <note>catalytic</note>
    </ligand>
</feature>
<dbReference type="FunFam" id="1.10.390.10:FF:000001">
    <property type="entry name" value="Aminopeptidase"/>
    <property type="match status" value="1"/>
</dbReference>
<dbReference type="GO" id="GO:0042277">
    <property type="term" value="F:peptide binding"/>
    <property type="evidence" value="ECO:0007669"/>
    <property type="project" value="TreeGrafter"/>
</dbReference>
<dbReference type="InterPro" id="IPR034016">
    <property type="entry name" value="M1_APN-typ"/>
</dbReference>
<dbReference type="Proteomes" id="UP000011083">
    <property type="component" value="Unassembled WGS sequence"/>
</dbReference>
<feature type="domain" description="Peptidase M1 membrane alanine aminopeptidase" evidence="12">
    <location>
        <begin position="235"/>
        <end position="452"/>
    </location>
</feature>
<feature type="active site" description="Proton acceptor" evidence="8">
    <location>
        <position position="308"/>
    </location>
</feature>
<dbReference type="EMBL" id="KB008036">
    <property type="protein sequence ID" value="ELR15281.1"/>
    <property type="molecule type" value="Genomic_DNA"/>
</dbReference>
<keyword evidence="7 11" id="KW-0482">Metalloprotease</keyword>
<evidence type="ECO:0000256" key="4">
    <source>
        <dbReference type="ARBA" id="ARBA00022723"/>
    </source>
</evidence>
<dbReference type="Pfam" id="PF01433">
    <property type="entry name" value="Peptidase_M1"/>
    <property type="match status" value="1"/>
</dbReference>
<evidence type="ECO:0000256" key="1">
    <source>
        <dbReference type="ARBA" id="ARBA00010136"/>
    </source>
</evidence>
<dbReference type="SUPFAM" id="SSF55486">
    <property type="entry name" value="Metalloproteases ('zincins'), catalytic domain"/>
    <property type="match status" value="1"/>
</dbReference>
<dbReference type="OrthoDB" id="15827at2759"/>
<evidence type="ECO:0000256" key="9">
    <source>
        <dbReference type="PIRSR" id="PIRSR634016-3"/>
    </source>
</evidence>
<gene>
    <name evidence="15" type="ORF">ACA1_220200</name>
</gene>
<feature type="binding site" evidence="9">
    <location>
        <position position="330"/>
    </location>
    <ligand>
        <name>Zn(2+)</name>
        <dbReference type="ChEBI" id="CHEBI:29105"/>
        <note>catalytic</note>
    </ligand>
</feature>
<comment type="similarity">
    <text evidence="1 11">Belongs to the peptidase M1 family.</text>
</comment>
<dbReference type="OMA" id="MMEYVAI"/>
<dbReference type="Gene3D" id="1.25.50.20">
    <property type="match status" value="2"/>
</dbReference>
<keyword evidence="16" id="KW-1185">Reference proteome</keyword>
<dbReference type="PRINTS" id="PR00756">
    <property type="entry name" value="ALADIPTASE"/>
</dbReference>
<dbReference type="MEROPS" id="M01.010"/>
<evidence type="ECO:0000256" key="5">
    <source>
        <dbReference type="ARBA" id="ARBA00022801"/>
    </source>
</evidence>
<accession>L8GT26</accession>
<dbReference type="KEGG" id="acan:ACA1_220200"/>
<evidence type="ECO:0000313" key="16">
    <source>
        <dbReference type="Proteomes" id="UP000011083"/>
    </source>
</evidence>
<proteinExistence type="inferred from homology"/>
<dbReference type="GO" id="GO:0006508">
    <property type="term" value="P:proteolysis"/>
    <property type="evidence" value="ECO:0007669"/>
    <property type="project" value="UniProtKB-KW"/>
</dbReference>
<dbReference type="GO" id="GO:0008270">
    <property type="term" value="F:zinc ion binding"/>
    <property type="evidence" value="ECO:0007669"/>
    <property type="project" value="UniProtKB-UniRule"/>
</dbReference>
<dbReference type="GO" id="GO:0070006">
    <property type="term" value="F:metalloaminopeptidase activity"/>
    <property type="evidence" value="ECO:0007669"/>
    <property type="project" value="TreeGrafter"/>
</dbReference>
<dbReference type="EC" id="3.4.11.-" evidence="11"/>
<evidence type="ECO:0000259" key="14">
    <source>
        <dbReference type="Pfam" id="PF17900"/>
    </source>
</evidence>
<dbReference type="GO" id="GO:0016020">
    <property type="term" value="C:membrane"/>
    <property type="evidence" value="ECO:0007669"/>
    <property type="project" value="TreeGrafter"/>
</dbReference>
<dbReference type="InterPro" id="IPR014782">
    <property type="entry name" value="Peptidase_M1_dom"/>
</dbReference>
<dbReference type="CDD" id="cd09601">
    <property type="entry name" value="M1_APN-Q_like"/>
    <property type="match status" value="1"/>
</dbReference>
<dbReference type="FunFam" id="2.60.40.1730:FF:000002">
    <property type="entry name" value="Aminopeptidase"/>
    <property type="match status" value="1"/>
</dbReference>
<dbReference type="Pfam" id="PF17900">
    <property type="entry name" value="Peptidase_M1_N"/>
    <property type="match status" value="1"/>
</dbReference>
<dbReference type="PANTHER" id="PTHR11533:SF174">
    <property type="entry name" value="PUROMYCIN-SENSITIVE AMINOPEPTIDASE-RELATED"/>
    <property type="match status" value="1"/>
</dbReference>
<evidence type="ECO:0000256" key="8">
    <source>
        <dbReference type="PIRSR" id="PIRSR634016-1"/>
    </source>
</evidence>
<keyword evidence="6 9" id="KW-0862">Zinc</keyword>
<dbReference type="SUPFAM" id="SSF63737">
    <property type="entry name" value="Leukotriene A4 hydrolase N-terminal domain"/>
    <property type="match status" value="1"/>
</dbReference>
<dbReference type="GO" id="GO:0043171">
    <property type="term" value="P:peptide catabolic process"/>
    <property type="evidence" value="ECO:0007669"/>
    <property type="project" value="TreeGrafter"/>
</dbReference>
<dbReference type="RefSeq" id="XP_004337294.1">
    <property type="nucleotide sequence ID" value="XM_004337246.1"/>
</dbReference>
<feature type="binding site" evidence="9">
    <location>
        <position position="307"/>
    </location>
    <ligand>
        <name>Zn(2+)</name>
        <dbReference type="ChEBI" id="CHEBI:29105"/>
        <note>catalytic</note>
    </ligand>
</feature>
<sequence length="843" mass="93926">MEQATHKERVVLPTTVKPSKYNITLQPDLKNFTFSGEEEVTIEVLKETTEIVLNSIELKISSVEFKAGDKALTATKIDYDEKRETATFTFDQTLPVGAATLKVAFTGILNDKLKGFYRSKYTNAQKEEVYMGVTQFEPTDARRALPCWDEPAIKATFVVTLVVPKALTALSNMPVVSETNKDADLKTVTFDETPIMSTYLLAFVVGEFDYVEDKTSNGVVVRVYTPLGKSEQGLFALQVAVKTLPFYDDYFGIPYPLPKSDLIAIPDFAAGAMENWGLVTYRETAVLVDPVNSSAASKQWVALVVGHELAHQWFGNLVTMEWWTHLWLNEGFASWIEYLAVDHCFPEWDIWTQFVFSDLGRAFGLDCLKSTHPVEVEVADAAEIDEIFDIISYSKGCSIVRMLASFLGNDVFKKGLNIYLNRHKYANALTEDLWAALSETSGKPVKELMDHWTKQDGYPVLFVSEKESKDAETTLEVTQSRFLSTGEDSSITTIWWVPIGVATPHGTVQQIIKDKTSTVTVKADKNEWIKFNPGVTGFYRVRYTDELLNRLRAPIESLELPPADRLGIQGDAFALARAGMLPTTHVLSLLSAFKNEENYTVYSDLSANIGDLATVVSATDYYPSFTRYAASLYENIVNKVGWDAKEGEGHLISLLRTLVLGAAGKYGHAATIAEAQKRFAKFLDDRSSLHADMRACTSPCSESSGRPTFTRRRSAACAPSQKTLEFAMGSEVRSQDTVFVIAGVAANPKGRELAWKFVQEKWTELFTRYDGGFLLSRLVQTTSADFTTEEKAKEVEAFFAVNKAPAAERAVKQSVEKIRSNARWLANDGEAMGKWFAEWAAGH</sequence>
<dbReference type="Gene3D" id="2.60.40.1730">
    <property type="entry name" value="tricorn interacting facor f3 domain"/>
    <property type="match status" value="1"/>
</dbReference>
<evidence type="ECO:0000313" key="15">
    <source>
        <dbReference type="EMBL" id="ELR15281.1"/>
    </source>
</evidence>
<reference evidence="15 16" key="1">
    <citation type="journal article" date="2013" name="Genome Biol.">
        <title>Genome of Acanthamoeba castellanii highlights extensive lateral gene transfer and early evolution of tyrosine kinase signaling.</title>
        <authorList>
            <person name="Clarke M."/>
            <person name="Lohan A.J."/>
            <person name="Liu B."/>
            <person name="Lagkouvardos I."/>
            <person name="Roy S."/>
            <person name="Zafar N."/>
            <person name="Bertelli C."/>
            <person name="Schilde C."/>
            <person name="Kianianmomeni A."/>
            <person name="Burglin T.R."/>
            <person name="Frech C."/>
            <person name="Turcotte B."/>
            <person name="Kopec K.O."/>
            <person name="Synnott J.M."/>
            <person name="Choo C."/>
            <person name="Paponov I."/>
            <person name="Finkler A."/>
            <person name="Soon Heng Tan C."/>
            <person name="Hutchins A.P."/>
            <person name="Weinmeier T."/>
            <person name="Rattei T."/>
            <person name="Chu J.S."/>
            <person name="Gimenez G."/>
            <person name="Irimia M."/>
            <person name="Rigden D.J."/>
            <person name="Fitzpatrick D.A."/>
            <person name="Lorenzo-Morales J."/>
            <person name="Bateman A."/>
            <person name="Chiu C.H."/>
            <person name="Tang P."/>
            <person name="Hegemann P."/>
            <person name="Fromm H."/>
            <person name="Raoult D."/>
            <person name="Greub G."/>
            <person name="Miranda-Saavedra D."/>
            <person name="Chen N."/>
            <person name="Nash P."/>
            <person name="Ginger M.L."/>
            <person name="Horn M."/>
            <person name="Schaap P."/>
            <person name="Caler L."/>
            <person name="Loftus B."/>
        </authorList>
    </citation>
    <scope>NUCLEOTIDE SEQUENCE [LARGE SCALE GENOMIC DNA]</scope>
    <source>
        <strain evidence="15 16">Neff</strain>
    </source>
</reference>
<feature type="domain" description="ERAP1-like C-terminal" evidence="13">
    <location>
        <begin position="528"/>
        <end position="695"/>
    </location>
</feature>
<comment type="cofactor">
    <cofactor evidence="9 11">
        <name>Zn(2+)</name>
        <dbReference type="ChEBI" id="CHEBI:29105"/>
    </cofactor>
    <text evidence="9 11">Binds 1 zinc ion per subunit.</text>
</comment>
<dbReference type="AlphaFoldDB" id="L8GT26"/>
<evidence type="ECO:0000256" key="11">
    <source>
        <dbReference type="RuleBase" id="RU364040"/>
    </source>
</evidence>
<keyword evidence="4 9" id="KW-0479">Metal-binding</keyword>
<dbReference type="InterPro" id="IPR042097">
    <property type="entry name" value="Aminopeptidase_N-like_N_sf"/>
</dbReference>
<organism evidence="15 16">
    <name type="scientific">Acanthamoeba castellanii (strain ATCC 30010 / Neff)</name>
    <dbReference type="NCBI Taxonomy" id="1257118"/>
    <lineage>
        <taxon>Eukaryota</taxon>
        <taxon>Amoebozoa</taxon>
        <taxon>Discosea</taxon>
        <taxon>Longamoebia</taxon>
        <taxon>Centramoebida</taxon>
        <taxon>Acanthamoebidae</taxon>
        <taxon>Acanthamoeba</taxon>
    </lineage>
</organism>
<keyword evidence="5 11" id="KW-0378">Hydrolase</keyword>
<feature type="domain" description="ERAP1-like C-terminal" evidence="13">
    <location>
        <begin position="721"/>
        <end position="819"/>
    </location>
</feature>
<name>L8GT26_ACACF</name>
<protein>
    <recommendedName>
        <fullName evidence="11">Aminopeptidase</fullName>
        <ecNumber evidence="11">3.4.11.-</ecNumber>
    </recommendedName>
</protein>
<dbReference type="InterPro" id="IPR001930">
    <property type="entry name" value="Peptidase_M1"/>
</dbReference>
<dbReference type="InterPro" id="IPR027268">
    <property type="entry name" value="Peptidase_M4/M1_CTD_sf"/>
</dbReference>
<dbReference type="VEuPathDB" id="AmoebaDB:ACA1_220200"/>
<evidence type="ECO:0000256" key="3">
    <source>
        <dbReference type="ARBA" id="ARBA00022670"/>
    </source>
</evidence>
<dbReference type="PANTHER" id="PTHR11533">
    <property type="entry name" value="PROTEASE M1 ZINC METALLOPROTEASE"/>
    <property type="match status" value="1"/>
</dbReference>
<evidence type="ECO:0000256" key="2">
    <source>
        <dbReference type="ARBA" id="ARBA00022438"/>
    </source>
</evidence>
<feature type="domain" description="Aminopeptidase N-like N-terminal" evidence="14">
    <location>
        <begin position="17"/>
        <end position="200"/>
    </location>
</feature>
<dbReference type="InterPro" id="IPR050344">
    <property type="entry name" value="Peptidase_M1_aminopeptidases"/>
</dbReference>
<dbReference type="Gene3D" id="1.10.390.10">
    <property type="entry name" value="Neutral Protease Domain 2"/>
    <property type="match status" value="1"/>
</dbReference>